<dbReference type="Gene3D" id="2.40.400.10">
    <property type="entry name" value="Acetoacetate decarboxylase-like"/>
    <property type="match status" value="1"/>
</dbReference>
<evidence type="ECO:0008006" key="2">
    <source>
        <dbReference type="Google" id="ProtNLM"/>
    </source>
</evidence>
<dbReference type="EMBL" id="DSVL01000260">
    <property type="protein sequence ID" value="HFH29516.1"/>
    <property type="molecule type" value="Genomic_DNA"/>
</dbReference>
<dbReference type="InterPro" id="IPR023375">
    <property type="entry name" value="ADC_dom_sf"/>
</dbReference>
<comment type="caution">
    <text evidence="1">The sequence shown here is derived from an EMBL/GenBank/DDBJ whole genome shotgun (WGS) entry which is preliminary data.</text>
</comment>
<proteinExistence type="predicted"/>
<reference evidence="1" key="1">
    <citation type="journal article" date="2020" name="mSystems">
        <title>Genome- and Community-Level Interaction Insights into Carbon Utilization and Element Cycling Functions of Hydrothermarchaeota in Hydrothermal Sediment.</title>
        <authorList>
            <person name="Zhou Z."/>
            <person name="Liu Y."/>
            <person name="Xu W."/>
            <person name="Pan J."/>
            <person name="Luo Z.H."/>
            <person name="Li M."/>
        </authorList>
    </citation>
    <scope>NUCLEOTIDE SEQUENCE [LARGE SCALE GENOMIC DNA]</scope>
    <source>
        <strain evidence="1">SpSt-503</strain>
    </source>
</reference>
<dbReference type="GO" id="GO:0016829">
    <property type="term" value="F:lyase activity"/>
    <property type="evidence" value="ECO:0007669"/>
    <property type="project" value="InterPro"/>
</dbReference>
<sequence>MQKRRRPMTEVPHIPAPWNLTGRGYIILYRFTKQEIAQDPFLSDQFKNNFAGGFGSLMVVDYQESNAGPYQELLFIPGKFQFAGKKLQHISRIFVSTQRSVINGRRNWAIPKEQADFHFRPLDDREEEVMVQRNGEGVFQGTFKVHPLLFPVNTVVFPYRLVQLQEHKAYYTRFTGKGWGRLAHVKEIRVNPTQFPGLAEKKPLAAIAVQPFTITFPPAVTEDLAMDQFPIYQEQFYSNQ</sequence>
<gene>
    <name evidence="1" type="ORF">ENS59_08395</name>
</gene>
<dbReference type="SUPFAM" id="SSF160104">
    <property type="entry name" value="Acetoacetate decarboxylase-like"/>
    <property type="match status" value="1"/>
</dbReference>
<dbReference type="PANTHER" id="PTHR40518">
    <property type="entry name" value="ACETOACETATE DECARBOXYLASE"/>
    <property type="match status" value="1"/>
</dbReference>
<evidence type="ECO:0000313" key="1">
    <source>
        <dbReference type="EMBL" id="HFH29516.1"/>
    </source>
</evidence>
<organism evidence="1">
    <name type="scientific">Gracilinema caldarium</name>
    <dbReference type="NCBI Taxonomy" id="215591"/>
    <lineage>
        <taxon>Bacteria</taxon>
        <taxon>Pseudomonadati</taxon>
        <taxon>Spirochaetota</taxon>
        <taxon>Spirochaetia</taxon>
        <taxon>Spirochaetales</taxon>
        <taxon>Breznakiellaceae</taxon>
        <taxon>Gracilinema</taxon>
    </lineage>
</organism>
<dbReference type="InterPro" id="IPR010451">
    <property type="entry name" value="Acetoacetate_decarboxylase"/>
</dbReference>
<dbReference type="AlphaFoldDB" id="A0A7C3E9Z8"/>
<protein>
    <recommendedName>
        <fullName evidence="2">Acetoacetate decarboxylase</fullName>
    </recommendedName>
</protein>
<accession>A0A7C3E9Z8</accession>
<dbReference type="Pfam" id="PF06314">
    <property type="entry name" value="ADC"/>
    <property type="match status" value="1"/>
</dbReference>
<dbReference type="PANTHER" id="PTHR40518:SF1">
    <property type="entry name" value="ACETOACETATE DECARBOXYLASE"/>
    <property type="match status" value="1"/>
</dbReference>
<name>A0A7C3E9Z8_9SPIR</name>